<feature type="transmembrane region" description="Helical" evidence="9">
    <location>
        <begin position="65"/>
        <end position="84"/>
    </location>
</feature>
<feature type="transmembrane region" description="Helical" evidence="9">
    <location>
        <begin position="333"/>
        <end position="352"/>
    </location>
</feature>
<dbReference type="RefSeq" id="XP_009062364.1">
    <property type="nucleotide sequence ID" value="XM_009064116.1"/>
</dbReference>
<dbReference type="InterPro" id="IPR017452">
    <property type="entry name" value="GPCR_Rhodpsn_7TM"/>
</dbReference>
<feature type="region of interest" description="Disordered" evidence="8">
    <location>
        <begin position="233"/>
        <end position="283"/>
    </location>
</feature>
<sequence length="368" mass="41105">MIPNFTESFNISDYDDPGMNATNNVTERFYNYPTAVYNTLLLSTGCIGNTLVLIVYGLRLKASSFNTFIVFLAMMDLICCAIEMPLDVLNMTYSEMIYGCKAIVSIATTTATATGLTLVAIAALRYRGICHPLKPNISIKQARIIVFCSFIFALCTSWPSAVIVTEQIEPLMFEDDVFYVVNCAPENRFKDTLYPVIYNGILFLIFISAFSSIVILYLIIARSLWLRKKHGISSHNKKQGSTGSNNILLTSKSGSSNNDSVNSSKSETSPNKTAHKSTENKRQKLKGQGMFKMLFIVTLVFLLSYLPHLSLMVTELVAGKFKLTKVTESLVGIFIRSYLINSACNPIIYGCYSKKFRTEIMSLFKKTK</sequence>
<reference evidence="11 12" key="1">
    <citation type="journal article" date="2013" name="Nature">
        <title>Insights into bilaterian evolution from three spiralian genomes.</title>
        <authorList>
            <person name="Simakov O."/>
            <person name="Marletaz F."/>
            <person name="Cho S.J."/>
            <person name="Edsinger-Gonzales E."/>
            <person name="Havlak P."/>
            <person name="Hellsten U."/>
            <person name="Kuo D.H."/>
            <person name="Larsson T."/>
            <person name="Lv J."/>
            <person name="Arendt D."/>
            <person name="Savage R."/>
            <person name="Osoegawa K."/>
            <person name="de Jong P."/>
            <person name="Grimwood J."/>
            <person name="Chapman J.A."/>
            <person name="Shapiro H."/>
            <person name="Aerts A."/>
            <person name="Otillar R.P."/>
            <person name="Terry A.Y."/>
            <person name="Boore J.L."/>
            <person name="Grigoriev I.V."/>
            <person name="Lindberg D.R."/>
            <person name="Seaver E.C."/>
            <person name="Weisblat D.A."/>
            <person name="Putnam N.H."/>
            <person name="Rokhsar D.S."/>
        </authorList>
    </citation>
    <scope>NUCLEOTIDE SEQUENCE [LARGE SCALE GENOMIC DNA]</scope>
</reference>
<feature type="transmembrane region" description="Helical" evidence="9">
    <location>
        <begin position="291"/>
        <end position="313"/>
    </location>
</feature>
<feature type="transmembrane region" description="Helical" evidence="9">
    <location>
        <begin position="96"/>
        <end position="124"/>
    </location>
</feature>
<feature type="compositionally biased region" description="Polar residues" evidence="8">
    <location>
        <begin position="239"/>
        <end position="250"/>
    </location>
</feature>
<dbReference type="OrthoDB" id="6118063at2759"/>
<feature type="compositionally biased region" description="Low complexity" evidence="8">
    <location>
        <begin position="251"/>
        <end position="266"/>
    </location>
</feature>
<evidence type="ECO:0000256" key="3">
    <source>
        <dbReference type="ARBA" id="ARBA00022989"/>
    </source>
</evidence>
<keyword evidence="6" id="KW-0675">Receptor</keyword>
<accession>V3Z803</accession>
<organism evidence="11 12">
    <name type="scientific">Lottia gigantea</name>
    <name type="common">Giant owl limpet</name>
    <dbReference type="NCBI Taxonomy" id="225164"/>
    <lineage>
        <taxon>Eukaryota</taxon>
        <taxon>Metazoa</taxon>
        <taxon>Spiralia</taxon>
        <taxon>Lophotrochozoa</taxon>
        <taxon>Mollusca</taxon>
        <taxon>Gastropoda</taxon>
        <taxon>Patellogastropoda</taxon>
        <taxon>Lottioidea</taxon>
        <taxon>Lottiidae</taxon>
        <taxon>Lottia</taxon>
    </lineage>
</organism>
<dbReference type="PRINTS" id="PR00237">
    <property type="entry name" value="GPCRRHODOPSN"/>
</dbReference>
<dbReference type="SUPFAM" id="SSF81321">
    <property type="entry name" value="Family A G protein-coupled receptor-like"/>
    <property type="match status" value="1"/>
</dbReference>
<feature type="transmembrane region" description="Helical" evidence="9">
    <location>
        <begin position="35"/>
        <end position="58"/>
    </location>
</feature>
<evidence type="ECO:0000256" key="4">
    <source>
        <dbReference type="ARBA" id="ARBA00023040"/>
    </source>
</evidence>
<feature type="transmembrane region" description="Helical" evidence="9">
    <location>
        <begin position="144"/>
        <end position="164"/>
    </location>
</feature>
<dbReference type="AlphaFoldDB" id="V3Z803"/>
<name>V3Z803_LOTGI</name>
<dbReference type="Proteomes" id="UP000030746">
    <property type="component" value="Unassembled WGS sequence"/>
</dbReference>
<keyword evidence="7" id="KW-0807">Transducer</keyword>
<dbReference type="PANTHER" id="PTHR24243:SF224">
    <property type="entry name" value="G-PROTEIN COUPLED RECEPTOR 19-RELATED"/>
    <property type="match status" value="1"/>
</dbReference>
<evidence type="ECO:0000256" key="8">
    <source>
        <dbReference type="SAM" id="MobiDB-lite"/>
    </source>
</evidence>
<dbReference type="PROSITE" id="PS50262">
    <property type="entry name" value="G_PROTEIN_RECEP_F1_2"/>
    <property type="match status" value="1"/>
</dbReference>
<evidence type="ECO:0000256" key="2">
    <source>
        <dbReference type="ARBA" id="ARBA00022692"/>
    </source>
</evidence>
<dbReference type="HOGENOM" id="CLU_035647_1_0_1"/>
<dbReference type="Pfam" id="PF00001">
    <property type="entry name" value="7tm_1"/>
    <property type="match status" value="1"/>
</dbReference>
<feature type="transmembrane region" description="Helical" evidence="9">
    <location>
        <begin position="196"/>
        <end position="220"/>
    </location>
</feature>
<evidence type="ECO:0000313" key="11">
    <source>
        <dbReference type="EMBL" id="ESO86968.1"/>
    </source>
</evidence>
<keyword evidence="4" id="KW-0297">G-protein coupled receptor</keyword>
<dbReference type="Gene3D" id="1.20.1070.10">
    <property type="entry name" value="Rhodopsin 7-helix transmembrane proteins"/>
    <property type="match status" value="1"/>
</dbReference>
<evidence type="ECO:0000313" key="12">
    <source>
        <dbReference type="Proteomes" id="UP000030746"/>
    </source>
</evidence>
<proteinExistence type="predicted"/>
<evidence type="ECO:0000256" key="1">
    <source>
        <dbReference type="ARBA" id="ARBA00004141"/>
    </source>
</evidence>
<dbReference type="KEGG" id="lgi:LOTGIDRAFT_166703"/>
<dbReference type="InterPro" id="IPR000276">
    <property type="entry name" value="GPCR_Rhodpsn"/>
</dbReference>
<keyword evidence="2 9" id="KW-0812">Transmembrane</keyword>
<evidence type="ECO:0000256" key="9">
    <source>
        <dbReference type="SAM" id="Phobius"/>
    </source>
</evidence>
<keyword evidence="12" id="KW-1185">Reference proteome</keyword>
<dbReference type="EMBL" id="KB202954">
    <property type="protein sequence ID" value="ESO86968.1"/>
    <property type="molecule type" value="Genomic_DNA"/>
</dbReference>
<dbReference type="GO" id="GO:0005886">
    <property type="term" value="C:plasma membrane"/>
    <property type="evidence" value="ECO:0007669"/>
    <property type="project" value="TreeGrafter"/>
</dbReference>
<evidence type="ECO:0000259" key="10">
    <source>
        <dbReference type="PROSITE" id="PS50262"/>
    </source>
</evidence>
<dbReference type="PANTHER" id="PTHR24243">
    <property type="entry name" value="G-PROTEIN COUPLED RECEPTOR"/>
    <property type="match status" value="1"/>
</dbReference>
<dbReference type="GO" id="GO:0004930">
    <property type="term" value="F:G protein-coupled receptor activity"/>
    <property type="evidence" value="ECO:0007669"/>
    <property type="project" value="UniProtKB-KW"/>
</dbReference>
<protein>
    <recommendedName>
        <fullName evidence="10">G-protein coupled receptors family 1 profile domain-containing protein</fullName>
    </recommendedName>
</protein>
<dbReference type="OMA" id="VINCAPE"/>
<dbReference type="CTD" id="20240421"/>
<comment type="subcellular location">
    <subcellularLocation>
        <location evidence="1">Membrane</location>
        <topology evidence="1">Multi-pass membrane protein</topology>
    </subcellularLocation>
</comment>
<keyword evidence="3 9" id="KW-1133">Transmembrane helix</keyword>
<dbReference type="SMART" id="SM01381">
    <property type="entry name" value="7TM_GPCR_Srsx"/>
    <property type="match status" value="1"/>
</dbReference>
<feature type="domain" description="G-protein coupled receptors family 1 profile" evidence="10">
    <location>
        <begin position="48"/>
        <end position="349"/>
    </location>
</feature>
<evidence type="ECO:0000256" key="6">
    <source>
        <dbReference type="ARBA" id="ARBA00023170"/>
    </source>
</evidence>
<gene>
    <name evidence="11" type="ORF">LOTGIDRAFT_166703</name>
</gene>
<dbReference type="GeneID" id="20240421"/>
<keyword evidence="5 9" id="KW-0472">Membrane</keyword>
<evidence type="ECO:0000256" key="5">
    <source>
        <dbReference type="ARBA" id="ARBA00023136"/>
    </source>
</evidence>
<evidence type="ECO:0000256" key="7">
    <source>
        <dbReference type="ARBA" id="ARBA00023224"/>
    </source>
</evidence>